<reference evidence="7 8" key="1">
    <citation type="submission" date="2018-07" db="EMBL/GenBank/DDBJ databases">
        <title>Freshwater and sediment microbial communities from various areas in North America, analyzing microbe dynamics in response to fracking.</title>
        <authorList>
            <person name="Lamendella R."/>
        </authorList>
    </citation>
    <scope>NUCLEOTIDE SEQUENCE [LARGE SCALE GENOMIC DNA]</scope>
    <source>
        <strain evidence="7 8">114E</strain>
        <strain evidence="6 9">114E_o</strain>
    </source>
</reference>
<sequence>MYDLQELEAFVSVVRTGSLTASTRDLGLPKSTLSRRIRQLEENVGQPLLLRQSRKIVPNDAGRVFYRYCNDILELVVQGREALDELKAEVTGKLELRCHESFVRGWFSGVVESFMADHDDLRVAIHTQRNLPEAVEDGVCIWLGETGETALRQEVLGVLKQGIFGSPAYFRQHGKPAAPGELAHHPWVDLLGMADTGVILHHSRQGNFPLSLPDRRFTVDQFNVQGDAIAAGRGLGLMPVWLVERRLTAHPGSFQSCLPEWYGPDLPVTLLYPHGVLPRRVRAFIAHLRSCIPEEWTGGVGTATQAVPKSGTHHSNT</sequence>
<proteinExistence type="inferred from homology"/>
<dbReference type="RefSeq" id="WP_022990767.1">
    <property type="nucleotide sequence ID" value="NZ_QNSA01000002.1"/>
</dbReference>
<comment type="caution">
    <text evidence="7">The sequence shown here is derived from an EMBL/GenBank/DDBJ whole genome shotgun (WGS) entry which is preliminary data.</text>
</comment>
<evidence type="ECO:0000313" key="6">
    <source>
        <dbReference type="EMBL" id="RBP76381.1"/>
    </source>
</evidence>
<dbReference type="FunFam" id="1.10.10.10:FF:000001">
    <property type="entry name" value="LysR family transcriptional regulator"/>
    <property type="match status" value="1"/>
</dbReference>
<evidence type="ECO:0000256" key="3">
    <source>
        <dbReference type="ARBA" id="ARBA00023125"/>
    </source>
</evidence>
<dbReference type="GO" id="GO:0006351">
    <property type="term" value="P:DNA-templated transcription"/>
    <property type="evidence" value="ECO:0007669"/>
    <property type="project" value="TreeGrafter"/>
</dbReference>
<dbReference type="EMBL" id="QPJB01000002">
    <property type="protein sequence ID" value="RCW37254.1"/>
    <property type="molecule type" value="Genomic_DNA"/>
</dbReference>
<dbReference type="InterPro" id="IPR058163">
    <property type="entry name" value="LysR-type_TF_proteobact-type"/>
</dbReference>
<dbReference type="InterPro" id="IPR036388">
    <property type="entry name" value="WH-like_DNA-bd_sf"/>
</dbReference>
<dbReference type="Pfam" id="PF03466">
    <property type="entry name" value="LysR_substrate"/>
    <property type="match status" value="1"/>
</dbReference>
<dbReference type="InterPro" id="IPR005119">
    <property type="entry name" value="LysR_subst-bd"/>
</dbReference>
<dbReference type="Gene3D" id="3.40.190.290">
    <property type="match status" value="1"/>
</dbReference>
<evidence type="ECO:0000256" key="1">
    <source>
        <dbReference type="ARBA" id="ARBA00009437"/>
    </source>
</evidence>
<gene>
    <name evidence="7" type="ORF">DET51_102403</name>
    <name evidence="6" type="ORF">DET64_102403</name>
</gene>
<feature type="domain" description="HTH lysR-type" evidence="5">
    <location>
        <begin position="1"/>
        <end position="59"/>
    </location>
</feature>
<evidence type="ECO:0000259" key="5">
    <source>
        <dbReference type="PROSITE" id="PS50931"/>
    </source>
</evidence>
<protein>
    <submittedName>
        <fullName evidence="7">DNA-binding transcriptional LysR family regulator</fullName>
    </submittedName>
</protein>
<dbReference type="Proteomes" id="UP000253065">
    <property type="component" value="Unassembled WGS sequence"/>
</dbReference>
<dbReference type="Pfam" id="PF00126">
    <property type="entry name" value="HTH_1"/>
    <property type="match status" value="1"/>
</dbReference>
<keyword evidence="9" id="KW-1185">Reference proteome</keyword>
<dbReference type="InterPro" id="IPR036390">
    <property type="entry name" value="WH_DNA-bd_sf"/>
</dbReference>
<dbReference type="PANTHER" id="PTHR30537:SF66">
    <property type="entry name" value="IRON-REGULATED VIRULENCE REGULATORY PROTEIN IRGB"/>
    <property type="match status" value="1"/>
</dbReference>
<evidence type="ECO:0000313" key="9">
    <source>
        <dbReference type="Proteomes" id="UP000253065"/>
    </source>
</evidence>
<dbReference type="Gene3D" id="1.10.10.10">
    <property type="entry name" value="Winged helix-like DNA-binding domain superfamily/Winged helix DNA-binding domain"/>
    <property type="match status" value="1"/>
</dbReference>
<keyword evidence="2" id="KW-0805">Transcription regulation</keyword>
<keyword evidence="3 7" id="KW-0238">DNA-binding</keyword>
<evidence type="ECO:0000313" key="7">
    <source>
        <dbReference type="EMBL" id="RCW37254.1"/>
    </source>
</evidence>
<evidence type="ECO:0000313" key="8">
    <source>
        <dbReference type="Proteomes" id="UP000252795"/>
    </source>
</evidence>
<dbReference type="AlphaFoldDB" id="A0A368VCA0"/>
<dbReference type="SUPFAM" id="SSF53850">
    <property type="entry name" value="Periplasmic binding protein-like II"/>
    <property type="match status" value="1"/>
</dbReference>
<comment type="similarity">
    <text evidence="1">Belongs to the LysR transcriptional regulatory family.</text>
</comment>
<accession>A0A368VCA0</accession>
<dbReference type="GO" id="GO:0003700">
    <property type="term" value="F:DNA-binding transcription factor activity"/>
    <property type="evidence" value="ECO:0007669"/>
    <property type="project" value="InterPro"/>
</dbReference>
<dbReference type="InterPro" id="IPR000847">
    <property type="entry name" value="LysR_HTH_N"/>
</dbReference>
<dbReference type="PANTHER" id="PTHR30537">
    <property type="entry name" value="HTH-TYPE TRANSCRIPTIONAL REGULATOR"/>
    <property type="match status" value="1"/>
</dbReference>
<dbReference type="Proteomes" id="UP000252795">
    <property type="component" value="Unassembled WGS sequence"/>
</dbReference>
<keyword evidence="4" id="KW-0804">Transcription</keyword>
<dbReference type="EMBL" id="QNSA01000002">
    <property type="protein sequence ID" value="RBP76381.1"/>
    <property type="molecule type" value="Genomic_DNA"/>
</dbReference>
<organism evidence="7 8">
    <name type="scientific">Marinobacter nauticus</name>
    <name type="common">Marinobacter hydrocarbonoclasticus</name>
    <name type="synonym">Marinobacter aquaeolei</name>
    <dbReference type="NCBI Taxonomy" id="2743"/>
    <lineage>
        <taxon>Bacteria</taxon>
        <taxon>Pseudomonadati</taxon>
        <taxon>Pseudomonadota</taxon>
        <taxon>Gammaproteobacteria</taxon>
        <taxon>Pseudomonadales</taxon>
        <taxon>Marinobacteraceae</taxon>
        <taxon>Marinobacter</taxon>
    </lineage>
</organism>
<name>A0A368VCA0_MARNT</name>
<dbReference type="GO" id="GO:0043565">
    <property type="term" value="F:sequence-specific DNA binding"/>
    <property type="evidence" value="ECO:0007669"/>
    <property type="project" value="TreeGrafter"/>
</dbReference>
<dbReference type="SUPFAM" id="SSF46785">
    <property type="entry name" value="Winged helix' DNA-binding domain"/>
    <property type="match status" value="1"/>
</dbReference>
<dbReference type="PROSITE" id="PS50931">
    <property type="entry name" value="HTH_LYSR"/>
    <property type="match status" value="1"/>
</dbReference>
<evidence type="ECO:0000256" key="4">
    <source>
        <dbReference type="ARBA" id="ARBA00023163"/>
    </source>
</evidence>
<evidence type="ECO:0000256" key="2">
    <source>
        <dbReference type="ARBA" id="ARBA00023015"/>
    </source>
</evidence>